<organism evidence="1 2">
    <name type="scientific">Candidatus Segetimicrobium genomatis</name>
    <dbReference type="NCBI Taxonomy" id="2569760"/>
    <lineage>
        <taxon>Bacteria</taxon>
        <taxon>Bacillati</taxon>
        <taxon>Candidatus Sysuimicrobiota</taxon>
        <taxon>Candidatus Sysuimicrobiia</taxon>
        <taxon>Candidatus Sysuimicrobiales</taxon>
        <taxon>Candidatus Segetimicrobiaceae</taxon>
        <taxon>Candidatus Segetimicrobium</taxon>
    </lineage>
</organism>
<protein>
    <submittedName>
        <fullName evidence="1">Amidohydrolase family protein</fullName>
    </submittedName>
</protein>
<dbReference type="AlphaFoldDB" id="A0A537LGN2"/>
<dbReference type="SUPFAM" id="SSF51338">
    <property type="entry name" value="Composite domain of metallo-dependent hydrolases"/>
    <property type="match status" value="1"/>
</dbReference>
<comment type="caution">
    <text evidence="1">The sequence shown here is derived from an EMBL/GenBank/DDBJ whole genome shotgun (WGS) entry which is preliminary data.</text>
</comment>
<accession>A0A537LGN2</accession>
<dbReference type="Proteomes" id="UP000318661">
    <property type="component" value="Unassembled WGS sequence"/>
</dbReference>
<evidence type="ECO:0000313" key="2">
    <source>
        <dbReference type="Proteomes" id="UP000318661"/>
    </source>
</evidence>
<name>A0A537LGN2_9BACT</name>
<evidence type="ECO:0000313" key="1">
    <source>
        <dbReference type="EMBL" id="TMJ07170.1"/>
    </source>
</evidence>
<reference evidence="1 2" key="1">
    <citation type="journal article" date="2019" name="Nat. Microbiol.">
        <title>Mediterranean grassland soil C-N compound turnover is dependent on rainfall and depth, and is mediated by genomically divergent microorganisms.</title>
        <authorList>
            <person name="Diamond S."/>
            <person name="Andeer P.F."/>
            <person name="Li Z."/>
            <person name="Crits-Christoph A."/>
            <person name="Burstein D."/>
            <person name="Anantharaman K."/>
            <person name="Lane K.R."/>
            <person name="Thomas B.C."/>
            <person name="Pan C."/>
            <person name="Northen T.R."/>
            <person name="Banfield J.F."/>
        </authorList>
    </citation>
    <scope>NUCLEOTIDE SEQUENCE [LARGE SCALE GENOMIC DNA]</scope>
    <source>
        <strain evidence="1">NP_2</strain>
    </source>
</reference>
<dbReference type="Gene3D" id="2.30.40.10">
    <property type="entry name" value="Urease, subunit C, domain 1"/>
    <property type="match status" value="1"/>
</dbReference>
<dbReference type="EMBL" id="VBAJ01000193">
    <property type="protein sequence ID" value="TMJ07170.1"/>
    <property type="molecule type" value="Genomic_DNA"/>
</dbReference>
<keyword evidence="1" id="KW-0378">Hydrolase</keyword>
<gene>
    <name evidence="1" type="ORF">E6G99_07645</name>
</gene>
<dbReference type="GO" id="GO:0016810">
    <property type="term" value="F:hydrolase activity, acting on carbon-nitrogen (but not peptide) bonds"/>
    <property type="evidence" value="ECO:0007669"/>
    <property type="project" value="InterPro"/>
</dbReference>
<proteinExistence type="predicted"/>
<dbReference type="InterPro" id="IPR011059">
    <property type="entry name" value="Metal-dep_hydrolase_composite"/>
</dbReference>
<feature type="non-terminal residue" evidence="1">
    <location>
        <position position="88"/>
    </location>
</feature>
<sequence>MVLAVHGAQVIDGTRTDPIPDGAVVVDGGRITQVGKISALRLSAGTEILEAGGTVLPGLVNAHTHCSIIPGLGDQTGQMRQPPLVSGF</sequence>